<dbReference type="AlphaFoldDB" id="A0A8J6XI38"/>
<keyword evidence="2" id="KW-1185">Reference proteome</keyword>
<proteinExistence type="predicted"/>
<protein>
    <submittedName>
        <fullName evidence="1">Uncharacterized protein</fullName>
    </submittedName>
</protein>
<evidence type="ECO:0000313" key="2">
    <source>
        <dbReference type="Proteomes" id="UP000629098"/>
    </source>
</evidence>
<organism evidence="1 2">
    <name type="scientific">Iningainema tapete BLCC-T55</name>
    <dbReference type="NCBI Taxonomy" id="2748662"/>
    <lineage>
        <taxon>Bacteria</taxon>
        <taxon>Bacillati</taxon>
        <taxon>Cyanobacteriota</taxon>
        <taxon>Cyanophyceae</taxon>
        <taxon>Nostocales</taxon>
        <taxon>Scytonemataceae</taxon>
        <taxon>Iningainema tapete</taxon>
    </lineage>
</organism>
<evidence type="ECO:0000313" key="1">
    <source>
        <dbReference type="EMBL" id="MBD2771126.1"/>
    </source>
</evidence>
<dbReference type="EMBL" id="JACXAE010000013">
    <property type="protein sequence ID" value="MBD2771126.1"/>
    <property type="molecule type" value="Genomic_DNA"/>
</dbReference>
<gene>
    <name evidence="1" type="ORF">ICL16_03060</name>
</gene>
<accession>A0A8J6XI38</accession>
<reference evidence="1" key="1">
    <citation type="submission" date="2020-09" db="EMBL/GenBank/DDBJ databases">
        <title>Iningainema tapete sp. nov. (Scytonemataceae, Cyanobacteria) from greenhouses in central Florida (USA) produces two types of nodularin with biosynthetic potential for microcystin-LR and anabaenopeptins.</title>
        <authorList>
            <person name="Berthold D.E."/>
            <person name="Lefler F.W."/>
            <person name="Huang I.-S."/>
            <person name="Abdulla H."/>
            <person name="Zimba P.V."/>
            <person name="Laughinghouse H.D. IV."/>
        </authorList>
    </citation>
    <scope>NUCLEOTIDE SEQUENCE</scope>
    <source>
        <strain evidence="1">BLCCT55</strain>
    </source>
</reference>
<dbReference type="RefSeq" id="WP_190825419.1">
    <property type="nucleotide sequence ID" value="NZ_CAWPPI010000013.1"/>
</dbReference>
<sequence>MFSREELFEYFSDKYTPTQIIAALHKLAESDKELNPEAEEFHTSITERLDQVIRIVEDAFNAQKQLGEGSPQPLANVQKMAIDMAAKQAVHLPNRVFESLVEILVGEAIANAQMLAQIQESALKQALAQKSQESLENLGQDAATRIQLAMRLVNDPEKLDRILEEFGVQPIAETETQMQVLTNTCTIDFDPDAFLEEVAGGKKLEEIPEEKRARKPQTLADTKAMVKALVSRSLH</sequence>
<name>A0A8J6XI38_9CYAN</name>
<comment type="caution">
    <text evidence="1">The sequence shown here is derived from an EMBL/GenBank/DDBJ whole genome shotgun (WGS) entry which is preliminary data.</text>
</comment>
<dbReference type="Proteomes" id="UP000629098">
    <property type="component" value="Unassembled WGS sequence"/>
</dbReference>